<dbReference type="Gene3D" id="2.40.320.10">
    <property type="entry name" value="Hypothetical Protein Pfu-838710-001"/>
    <property type="match status" value="1"/>
</dbReference>
<accession>A0ABS1S7X0</accession>
<organism evidence="2 3">
    <name type="scientific">Paracoccus aerius</name>
    <dbReference type="NCBI Taxonomy" id="1915382"/>
    <lineage>
        <taxon>Bacteria</taxon>
        <taxon>Pseudomonadati</taxon>
        <taxon>Pseudomonadota</taxon>
        <taxon>Alphaproteobacteria</taxon>
        <taxon>Rhodobacterales</taxon>
        <taxon>Paracoccaceae</taxon>
        <taxon>Paracoccus</taxon>
    </lineage>
</organism>
<dbReference type="Pfam" id="PF01928">
    <property type="entry name" value="CYTH"/>
    <property type="match status" value="1"/>
</dbReference>
<dbReference type="EMBL" id="JAESHT010000014">
    <property type="protein sequence ID" value="MBL3674823.1"/>
    <property type="molecule type" value="Genomic_DNA"/>
</dbReference>
<dbReference type="SUPFAM" id="SSF55154">
    <property type="entry name" value="CYTH-like phosphatases"/>
    <property type="match status" value="1"/>
</dbReference>
<proteinExistence type="predicted"/>
<gene>
    <name evidence="2" type="ORF">JL111_15180</name>
</gene>
<dbReference type="PIRSF" id="PIRSF016487">
    <property type="entry name" value="CYTH_UCP016487"/>
    <property type="match status" value="1"/>
</dbReference>
<name>A0ABS1S7X0_9RHOB</name>
<comment type="caution">
    <text evidence="2">The sequence shown here is derived from an EMBL/GenBank/DDBJ whole genome shotgun (WGS) entry which is preliminary data.</text>
</comment>
<evidence type="ECO:0000259" key="1">
    <source>
        <dbReference type="PROSITE" id="PS51707"/>
    </source>
</evidence>
<dbReference type="PANTHER" id="PTHR40114:SF1">
    <property type="entry name" value="SLR0698 PROTEIN"/>
    <property type="match status" value="1"/>
</dbReference>
<protein>
    <submittedName>
        <fullName evidence="2">CYTH domain-containing protein</fullName>
    </submittedName>
</protein>
<sequence length="141" mass="15556">MAVEIERKFLVASGDWQAGAVRSVRLRDGLIASSDRGKVRVRITDDKATLAIKGARTGLSREEYEYEIPFEDAVALLDRHCAGAVLEKTRFFAPCGDLVWEVDVYSGILSGVVIAEIELPAEETEFDRPSWVGAEVTGRLQ</sequence>
<dbReference type="Proteomes" id="UP000644749">
    <property type="component" value="Unassembled WGS sequence"/>
</dbReference>
<dbReference type="PANTHER" id="PTHR40114">
    <property type="entry name" value="SLR0698 PROTEIN"/>
    <property type="match status" value="1"/>
</dbReference>
<dbReference type="RefSeq" id="WP_191311592.1">
    <property type="nucleotide sequence ID" value="NZ_BNCL01000014.1"/>
</dbReference>
<feature type="domain" description="CYTH" evidence="1">
    <location>
        <begin position="2"/>
        <end position="141"/>
    </location>
</feature>
<dbReference type="PROSITE" id="PS51707">
    <property type="entry name" value="CYTH"/>
    <property type="match status" value="1"/>
</dbReference>
<keyword evidence="3" id="KW-1185">Reference proteome</keyword>
<evidence type="ECO:0000313" key="3">
    <source>
        <dbReference type="Proteomes" id="UP000644749"/>
    </source>
</evidence>
<dbReference type="InterPro" id="IPR033469">
    <property type="entry name" value="CYTH-like_dom_sf"/>
</dbReference>
<dbReference type="CDD" id="cd07891">
    <property type="entry name" value="CYTH-like_CthTTM-like_1"/>
    <property type="match status" value="1"/>
</dbReference>
<reference evidence="2 3" key="1">
    <citation type="submission" date="2021-01" db="EMBL/GenBank/DDBJ databases">
        <title>011410 draft genome.</title>
        <authorList>
            <person name="Lang L."/>
        </authorList>
    </citation>
    <scope>NUCLEOTIDE SEQUENCE [LARGE SCALE GENOMIC DNA]</scope>
    <source>
        <strain evidence="2 3">KCTC 42845</strain>
    </source>
</reference>
<dbReference type="InterPro" id="IPR012042">
    <property type="entry name" value="NeuTTM/CthTTM-like"/>
</dbReference>
<dbReference type="InterPro" id="IPR023577">
    <property type="entry name" value="CYTH_domain"/>
</dbReference>
<evidence type="ECO:0000313" key="2">
    <source>
        <dbReference type="EMBL" id="MBL3674823.1"/>
    </source>
</evidence>
<dbReference type="SMART" id="SM01118">
    <property type="entry name" value="CYTH"/>
    <property type="match status" value="1"/>
</dbReference>